<keyword evidence="1" id="KW-1185">Reference proteome</keyword>
<evidence type="ECO:0000313" key="1">
    <source>
        <dbReference type="Proteomes" id="UP000790787"/>
    </source>
</evidence>
<gene>
    <name evidence="2" type="primary">LOC142165413</name>
</gene>
<sequence>MAAGGRNILVAISIHNKLDFINGTSTKPLLRSPLARQWQRCNDLVVSWWVNSSSKKISHSIEYSEYAKDIWCELEERYTSYKVRVCNCGGKAAEDEEQKVYQFLMDLNDTYMQTRNNILIKKPLPSVGNMYNILLYDEKHRQVSSVPILHSDDLITIIPNLYFPTFSTLLAFANFAGKLMPYEGVSYGACMLSSMNGIVWIIDFGATDQMTSIRSLLLDIITLLIPYLLSLPNGYKVKVTNVGSLALFSDLILHNVLYIPSFKHNLISVHKLLSHCDDVVQFTKSACTFQGPSVRKPVVLGRLNNGLYKLFQHVTSPVESVNVNSYSSIACSLHVVSNNVAIDNSSVNTMVDSNKMNKSDVVWHYTLGHIPFFKMKLIFGLDCRLSSKQSFICPIFPLARQAGLPFPDSSIQFTHPFQFVHIDTWGPYSTPTHSGSKYFLTTIDDYTRATWTHLMGAKSNAFDLLKPFIFMVETQFQTKVQTDYVCPILPPSASLLAPSSSESVSFNATTIQLHNPEPYTYSQAAAIPEW</sequence>
<reference evidence="1" key="1">
    <citation type="journal article" date="2014" name="Nat. Commun.">
        <title>The tobacco genome sequence and its comparison with those of tomato and potato.</title>
        <authorList>
            <person name="Sierro N."/>
            <person name="Battey J.N."/>
            <person name="Ouadi S."/>
            <person name="Bakaher N."/>
            <person name="Bovet L."/>
            <person name="Willig A."/>
            <person name="Goepfert S."/>
            <person name="Peitsch M.C."/>
            <person name="Ivanov N.V."/>
        </authorList>
    </citation>
    <scope>NUCLEOTIDE SEQUENCE [LARGE SCALE GENOMIC DNA]</scope>
</reference>
<name>A0AC58S507_TOBAC</name>
<proteinExistence type="predicted"/>
<dbReference type="Proteomes" id="UP000790787">
    <property type="component" value="Chromosome 10"/>
</dbReference>
<accession>A0AC58S507</accession>
<reference evidence="2" key="2">
    <citation type="submission" date="2025-08" db="UniProtKB">
        <authorList>
            <consortium name="RefSeq"/>
        </authorList>
    </citation>
    <scope>IDENTIFICATION</scope>
    <source>
        <tissue evidence="2">Leaf</tissue>
    </source>
</reference>
<organism evidence="1 2">
    <name type="scientific">Nicotiana tabacum</name>
    <name type="common">Common tobacco</name>
    <dbReference type="NCBI Taxonomy" id="4097"/>
    <lineage>
        <taxon>Eukaryota</taxon>
        <taxon>Viridiplantae</taxon>
        <taxon>Streptophyta</taxon>
        <taxon>Embryophyta</taxon>
        <taxon>Tracheophyta</taxon>
        <taxon>Spermatophyta</taxon>
        <taxon>Magnoliopsida</taxon>
        <taxon>eudicotyledons</taxon>
        <taxon>Gunneridae</taxon>
        <taxon>Pentapetalae</taxon>
        <taxon>asterids</taxon>
        <taxon>lamiids</taxon>
        <taxon>Solanales</taxon>
        <taxon>Solanaceae</taxon>
        <taxon>Nicotianoideae</taxon>
        <taxon>Nicotianeae</taxon>
        <taxon>Nicotiana</taxon>
    </lineage>
</organism>
<dbReference type="RefSeq" id="XP_075080075.1">
    <property type="nucleotide sequence ID" value="XM_075223974.1"/>
</dbReference>
<protein>
    <submittedName>
        <fullName evidence="2">Uncharacterized protein LOC142165413</fullName>
    </submittedName>
</protein>
<evidence type="ECO:0000313" key="2">
    <source>
        <dbReference type="RefSeq" id="XP_075080075.1"/>
    </source>
</evidence>